<feature type="transmembrane region" description="Helical" evidence="2">
    <location>
        <begin position="21"/>
        <end position="39"/>
    </location>
</feature>
<evidence type="ECO:0000256" key="1">
    <source>
        <dbReference type="SAM" id="MobiDB-lite"/>
    </source>
</evidence>
<proteinExistence type="predicted"/>
<keyword evidence="4" id="KW-1185">Reference proteome</keyword>
<feature type="compositionally biased region" description="Basic and acidic residues" evidence="1">
    <location>
        <begin position="162"/>
        <end position="179"/>
    </location>
</feature>
<keyword evidence="2" id="KW-1133">Transmembrane helix</keyword>
<dbReference type="EMBL" id="CAJVPS010000147">
    <property type="protein sequence ID" value="CAG8457813.1"/>
    <property type="molecule type" value="Genomic_DNA"/>
</dbReference>
<feature type="region of interest" description="Disordered" evidence="1">
    <location>
        <begin position="154"/>
        <end position="179"/>
    </location>
</feature>
<keyword evidence="2" id="KW-0472">Membrane</keyword>
<gene>
    <name evidence="3" type="ORF">ALEPTO_LOCUS1375</name>
</gene>
<reference evidence="3" key="1">
    <citation type="submission" date="2021-06" db="EMBL/GenBank/DDBJ databases">
        <authorList>
            <person name="Kallberg Y."/>
            <person name="Tangrot J."/>
            <person name="Rosling A."/>
        </authorList>
    </citation>
    <scope>NUCLEOTIDE SEQUENCE</scope>
    <source>
        <strain evidence="3">FL130A</strain>
    </source>
</reference>
<evidence type="ECO:0000313" key="3">
    <source>
        <dbReference type="EMBL" id="CAG8457813.1"/>
    </source>
</evidence>
<evidence type="ECO:0000256" key="2">
    <source>
        <dbReference type="SAM" id="Phobius"/>
    </source>
</evidence>
<sequence length="282" mass="31067">MTNFSTKQRRITIINRSSTNYFVFFLFTLIIVTIIPSPINAQNCSTTVDCQPGQECLGRQCLWTCYDSTDCPDTDGICSNGICKATEVNVNLPSGSPAVQYDNSYEIILIVIIALVVSGGGIFGLWWYRRRRLRIHRFHTIVSAVNTPRNSMIVTSESSTRQMEERQAEERSEHLEVRSSRDITREIRSLEVEEVAHVVQQTHQTHVGSSDIVHGAGVSSIISGVAGGSSGGLEGNTEVEETPSVHETTIYGDTGASTSSIDLSAEAINPHHHHEEPYQGDD</sequence>
<accession>A0A9N8VR55</accession>
<evidence type="ECO:0000313" key="4">
    <source>
        <dbReference type="Proteomes" id="UP000789508"/>
    </source>
</evidence>
<dbReference type="AlphaFoldDB" id="A0A9N8VR55"/>
<protein>
    <submittedName>
        <fullName evidence="3">10753_t:CDS:1</fullName>
    </submittedName>
</protein>
<name>A0A9N8VR55_9GLOM</name>
<organism evidence="3 4">
    <name type="scientific">Ambispora leptoticha</name>
    <dbReference type="NCBI Taxonomy" id="144679"/>
    <lineage>
        <taxon>Eukaryota</taxon>
        <taxon>Fungi</taxon>
        <taxon>Fungi incertae sedis</taxon>
        <taxon>Mucoromycota</taxon>
        <taxon>Glomeromycotina</taxon>
        <taxon>Glomeromycetes</taxon>
        <taxon>Archaeosporales</taxon>
        <taxon>Ambisporaceae</taxon>
        <taxon>Ambispora</taxon>
    </lineage>
</organism>
<comment type="caution">
    <text evidence="3">The sequence shown here is derived from an EMBL/GenBank/DDBJ whole genome shotgun (WGS) entry which is preliminary data.</text>
</comment>
<dbReference type="Proteomes" id="UP000789508">
    <property type="component" value="Unassembled WGS sequence"/>
</dbReference>
<feature type="transmembrane region" description="Helical" evidence="2">
    <location>
        <begin position="107"/>
        <end position="128"/>
    </location>
</feature>
<keyword evidence="2" id="KW-0812">Transmembrane</keyword>